<dbReference type="STRING" id="1125876.SAMN05443292_1464"/>
<dbReference type="Proteomes" id="UP000198931">
    <property type="component" value="Unassembled WGS sequence"/>
</dbReference>
<dbReference type="EMBL" id="FOQT01000002">
    <property type="protein sequence ID" value="SFI12132.1"/>
    <property type="molecule type" value="Genomic_DNA"/>
</dbReference>
<dbReference type="AlphaFoldDB" id="A0A1I3FLZ4"/>
<accession>A0A1I3FLZ4</accession>
<keyword evidence="3" id="KW-1185">Reference proteome</keyword>
<feature type="domain" description="NTF2 fold" evidence="1">
    <location>
        <begin position="29"/>
        <end position="96"/>
    </location>
</feature>
<protein>
    <submittedName>
        <fullName evidence="2">NTF2 fold immunity protein</fullName>
    </submittedName>
</protein>
<dbReference type="RefSeq" id="WP_090079466.1">
    <property type="nucleotide sequence ID" value="NZ_FOQT01000002.1"/>
</dbReference>
<evidence type="ECO:0000313" key="3">
    <source>
        <dbReference type="Proteomes" id="UP000198931"/>
    </source>
</evidence>
<name>A0A1I3FLZ4_9FLAO</name>
<dbReference type="InterPro" id="IPR028921">
    <property type="entry name" value="NTF2_fold_dom"/>
</dbReference>
<dbReference type="OrthoDB" id="1260202at2"/>
<reference evidence="2 3" key="1">
    <citation type="submission" date="2016-10" db="EMBL/GenBank/DDBJ databases">
        <authorList>
            <person name="de Groot N.N."/>
        </authorList>
    </citation>
    <scope>NUCLEOTIDE SEQUENCE [LARGE SCALE GENOMIC DNA]</scope>
    <source>
        <strain evidence="2 3">DSM 26000</strain>
    </source>
</reference>
<evidence type="ECO:0000313" key="2">
    <source>
        <dbReference type="EMBL" id="SFI12132.1"/>
    </source>
</evidence>
<gene>
    <name evidence="2" type="ORF">SAMN05443292_1464</name>
</gene>
<evidence type="ECO:0000259" key="1">
    <source>
        <dbReference type="Pfam" id="PF15631"/>
    </source>
</evidence>
<organism evidence="2 3">
    <name type="scientific">Halpernia frigidisoli</name>
    <dbReference type="NCBI Taxonomy" id="1125876"/>
    <lineage>
        <taxon>Bacteria</taxon>
        <taxon>Pseudomonadati</taxon>
        <taxon>Bacteroidota</taxon>
        <taxon>Flavobacteriia</taxon>
        <taxon>Flavobacteriales</taxon>
        <taxon>Weeksellaceae</taxon>
        <taxon>Chryseobacterium group</taxon>
        <taxon>Halpernia</taxon>
    </lineage>
</organism>
<dbReference type="Pfam" id="PF15631">
    <property type="entry name" value="Imm-NTF2-2"/>
    <property type="match status" value="1"/>
</dbReference>
<proteinExistence type="predicted"/>
<sequence>MKIYIIFILMIISCNNKINSNKNISDEDIALKIAEDKFNEVYGKDKIANEQPFKAKKINDSIWFVDGTLPKGYKGGVAYGKVDVKNKKFIKFSHSK</sequence>